<protein>
    <submittedName>
        <fullName evidence="1">Uncharacterized protein</fullName>
    </submittedName>
</protein>
<evidence type="ECO:0000313" key="2">
    <source>
        <dbReference type="Proteomes" id="UP000645217"/>
    </source>
</evidence>
<evidence type="ECO:0000313" key="1">
    <source>
        <dbReference type="EMBL" id="GGK61928.1"/>
    </source>
</evidence>
<name>A0A917QPM3_9ACTN</name>
<dbReference type="AlphaFoldDB" id="A0A917QPM3"/>
<dbReference type="Proteomes" id="UP000645217">
    <property type="component" value="Unassembled WGS sequence"/>
</dbReference>
<accession>A0A917QPM3</accession>
<sequence length="301" mass="33315">MSATTVAFIAPEQTAPNGGTKLAPSVTGQHNPRLFTSPSGVVYELVYVTPDLARGWLYHNTGNRPLRAEAVGKIARDMTAGRFLENGDAVRFSADNTLLDGQHRLEALYESGTSAWLLVVSNLPDAAQDTVDDGAKRTMADRFAFHGEPDAKTLASVVRRAILWTHNHKDQTGRFQPSALECFEFLAKHPELREAASAAAHHRKAKLLPASTIGLCWWLFGALDPVQRTEFFDRLADGAMLAKGHPILTLRNRIADLNAQPGRHSERHTLAMVIKSWNKYRAGQELTTLRFAENEKFPQPK</sequence>
<proteinExistence type="predicted"/>
<gene>
    <name evidence="1" type="ORF">GCM10007964_01340</name>
</gene>
<organism evidence="1 2">
    <name type="scientific">Sphaerisporangium melleum</name>
    <dbReference type="NCBI Taxonomy" id="321316"/>
    <lineage>
        <taxon>Bacteria</taxon>
        <taxon>Bacillati</taxon>
        <taxon>Actinomycetota</taxon>
        <taxon>Actinomycetes</taxon>
        <taxon>Streptosporangiales</taxon>
        <taxon>Streptosporangiaceae</taxon>
        <taxon>Sphaerisporangium</taxon>
    </lineage>
</organism>
<dbReference type="EMBL" id="BMNT01000001">
    <property type="protein sequence ID" value="GGK61928.1"/>
    <property type="molecule type" value="Genomic_DNA"/>
</dbReference>
<dbReference type="RefSeq" id="WP_189160934.1">
    <property type="nucleotide sequence ID" value="NZ_BMNT01000001.1"/>
</dbReference>
<keyword evidence="2" id="KW-1185">Reference proteome</keyword>
<reference evidence="1" key="1">
    <citation type="journal article" date="2014" name="Int. J. Syst. Evol. Microbiol.">
        <title>Complete genome sequence of Corynebacterium casei LMG S-19264T (=DSM 44701T), isolated from a smear-ripened cheese.</title>
        <authorList>
            <consortium name="US DOE Joint Genome Institute (JGI-PGF)"/>
            <person name="Walter F."/>
            <person name="Albersmeier A."/>
            <person name="Kalinowski J."/>
            <person name="Ruckert C."/>
        </authorList>
    </citation>
    <scope>NUCLEOTIDE SEQUENCE</scope>
    <source>
        <strain evidence="1">JCM 13064</strain>
    </source>
</reference>
<reference evidence="1" key="2">
    <citation type="submission" date="2020-09" db="EMBL/GenBank/DDBJ databases">
        <authorList>
            <person name="Sun Q."/>
            <person name="Ohkuma M."/>
        </authorList>
    </citation>
    <scope>NUCLEOTIDE SEQUENCE</scope>
    <source>
        <strain evidence="1">JCM 13064</strain>
    </source>
</reference>
<comment type="caution">
    <text evidence="1">The sequence shown here is derived from an EMBL/GenBank/DDBJ whole genome shotgun (WGS) entry which is preliminary data.</text>
</comment>